<keyword evidence="4 11" id="KW-0274">FAD</keyword>
<dbReference type="EC" id="1.3.8.6" evidence="9"/>
<evidence type="ECO:0000256" key="7">
    <source>
        <dbReference type="ARBA" id="ARBA00037899"/>
    </source>
</evidence>
<name>A0ABY4E266_9NEIS</name>
<evidence type="ECO:0000259" key="14">
    <source>
        <dbReference type="Pfam" id="PF02771"/>
    </source>
</evidence>
<keyword evidence="5" id="KW-0809">Transit peptide</keyword>
<evidence type="ECO:0000256" key="9">
    <source>
        <dbReference type="ARBA" id="ARBA00039033"/>
    </source>
</evidence>
<feature type="domain" description="Acyl-CoA oxidase/dehydrogenase middle" evidence="13">
    <location>
        <begin position="136"/>
        <end position="227"/>
    </location>
</feature>
<dbReference type="InterPro" id="IPR006091">
    <property type="entry name" value="Acyl-CoA_Oxase/DH_mid-dom"/>
</dbReference>
<reference evidence="15 16" key="1">
    <citation type="journal article" date="2022" name="Res Sq">
        <title>Evolution of multicellular longitudinally dividing oral cavity symbionts (Neisseriaceae).</title>
        <authorList>
            <person name="Nyongesa S."/>
            <person name="Weber P."/>
            <person name="Bernet E."/>
            <person name="Pullido F."/>
            <person name="Nieckarz M."/>
            <person name="Delaby M."/>
            <person name="Nieves C."/>
            <person name="Viehboeck T."/>
            <person name="Krause N."/>
            <person name="Rivera-Millot A."/>
            <person name="Nakamura A."/>
            <person name="Vischer N."/>
            <person name="VanNieuwenhze M."/>
            <person name="Brun Y."/>
            <person name="Cava F."/>
            <person name="Bulgheresi S."/>
            <person name="Veyrier F."/>
        </authorList>
    </citation>
    <scope>NUCLEOTIDE SEQUENCE [LARGE SCALE GENOMIC DNA]</scope>
    <source>
        <strain evidence="15 16">SN4</strain>
    </source>
</reference>
<dbReference type="InterPro" id="IPR009100">
    <property type="entry name" value="AcylCoA_DH/oxidase_NM_dom_sf"/>
</dbReference>
<proteinExistence type="inferred from homology"/>
<gene>
    <name evidence="15" type="ORF">LVJ82_02475</name>
</gene>
<evidence type="ECO:0000256" key="8">
    <source>
        <dbReference type="ARBA" id="ARBA00037927"/>
    </source>
</evidence>
<dbReference type="InterPro" id="IPR046373">
    <property type="entry name" value="Acyl-CoA_Oxase/DH_mid-dom_sf"/>
</dbReference>
<comment type="pathway">
    <text evidence="7">Amino-acid metabolism; lysine degradation.</text>
</comment>
<dbReference type="InterPro" id="IPR009075">
    <property type="entry name" value="AcylCo_DH/oxidase_C"/>
</dbReference>
<dbReference type="EMBL" id="CP091511">
    <property type="protein sequence ID" value="UOO89873.1"/>
    <property type="molecule type" value="Genomic_DNA"/>
</dbReference>
<feature type="domain" description="Acyl-CoA dehydrogenase/oxidase C-terminal" evidence="12">
    <location>
        <begin position="245"/>
        <end position="385"/>
    </location>
</feature>
<dbReference type="InterPro" id="IPR052033">
    <property type="entry name" value="Glutaryl-CoA_DH_mitochondrial"/>
</dbReference>
<evidence type="ECO:0000256" key="5">
    <source>
        <dbReference type="ARBA" id="ARBA00022946"/>
    </source>
</evidence>
<dbReference type="PANTHER" id="PTHR42807:SF1">
    <property type="entry name" value="GLUTARYL-COA DEHYDROGENASE, MITOCHONDRIAL"/>
    <property type="match status" value="1"/>
</dbReference>
<evidence type="ECO:0000256" key="1">
    <source>
        <dbReference type="ARBA" id="ARBA00001974"/>
    </source>
</evidence>
<accession>A0ABY4E266</accession>
<evidence type="ECO:0000259" key="12">
    <source>
        <dbReference type="Pfam" id="PF00441"/>
    </source>
</evidence>
<comment type="similarity">
    <text evidence="2 11">Belongs to the acyl-CoA dehydrogenase family.</text>
</comment>
<dbReference type="InterPro" id="IPR036250">
    <property type="entry name" value="AcylCo_DH-like_C"/>
</dbReference>
<organism evidence="15 16">
    <name type="scientific">Vitreoscilla massiliensis</name>
    <dbReference type="NCBI Taxonomy" id="1689272"/>
    <lineage>
        <taxon>Bacteria</taxon>
        <taxon>Pseudomonadati</taxon>
        <taxon>Pseudomonadota</taxon>
        <taxon>Betaproteobacteria</taxon>
        <taxon>Neisseriales</taxon>
        <taxon>Neisseriaceae</taxon>
        <taxon>Vitreoscilla</taxon>
    </lineage>
</organism>
<evidence type="ECO:0000256" key="4">
    <source>
        <dbReference type="ARBA" id="ARBA00022827"/>
    </source>
</evidence>
<dbReference type="Proteomes" id="UP000832011">
    <property type="component" value="Chromosome"/>
</dbReference>
<dbReference type="SUPFAM" id="SSF56645">
    <property type="entry name" value="Acyl-CoA dehydrogenase NM domain-like"/>
    <property type="match status" value="1"/>
</dbReference>
<dbReference type="Gene3D" id="1.10.540.10">
    <property type="entry name" value="Acyl-CoA dehydrogenase/oxidase, N-terminal domain"/>
    <property type="match status" value="1"/>
</dbReference>
<dbReference type="Pfam" id="PF00441">
    <property type="entry name" value="Acyl-CoA_dh_1"/>
    <property type="match status" value="1"/>
</dbReference>
<dbReference type="Gene3D" id="2.40.110.10">
    <property type="entry name" value="Butyryl-CoA Dehydrogenase, subunit A, domain 2"/>
    <property type="match status" value="1"/>
</dbReference>
<evidence type="ECO:0000256" key="6">
    <source>
        <dbReference type="ARBA" id="ARBA00023002"/>
    </source>
</evidence>
<comment type="pathway">
    <text evidence="8">Amino-acid metabolism; tryptophan metabolism.</text>
</comment>
<keyword evidence="6 11" id="KW-0560">Oxidoreductase</keyword>
<dbReference type="PANTHER" id="PTHR42807">
    <property type="entry name" value="GLUTARYL-COA DEHYDROGENASE, MITOCHONDRIAL"/>
    <property type="match status" value="1"/>
</dbReference>
<evidence type="ECO:0000259" key="13">
    <source>
        <dbReference type="Pfam" id="PF02770"/>
    </source>
</evidence>
<dbReference type="PROSITE" id="PS00072">
    <property type="entry name" value="ACYL_COA_DH_1"/>
    <property type="match status" value="1"/>
</dbReference>
<dbReference type="Gene3D" id="1.20.140.10">
    <property type="entry name" value="Butyryl-CoA Dehydrogenase, subunit A, domain 3"/>
    <property type="match status" value="1"/>
</dbReference>
<dbReference type="Pfam" id="PF02770">
    <property type="entry name" value="Acyl-CoA_dh_M"/>
    <property type="match status" value="1"/>
</dbReference>
<dbReference type="CDD" id="cd01151">
    <property type="entry name" value="GCD"/>
    <property type="match status" value="1"/>
</dbReference>
<protein>
    <recommendedName>
        <fullName evidence="9">glutaryl-CoA dehydrogenase (ETF)</fullName>
        <ecNumber evidence="9">1.3.8.6</ecNumber>
    </recommendedName>
</protein>
<evidence type="ECO:0000313" key="15">
    <source>
        <dbReference type="EMBL" id="UOO89873.1"/>
    </source>
</evidence>
<evidence type="ECO:0000256" key="10">
    <source>
        <dbReference type="ARBA" id="ARBA00049493"/>
    </source>
</evidence>
<keyword evidence="3 11" id="KW-0285">Flavoprotein</keyword>
<feature type="domain" description="Acyl-CoA dehydrogenase/oxidase N-terminal" evidence="14">
    <location>
        <begin position="21"/>
        <end position="132"/>
    </location>
</feature>
<dbReference type="InterPro" id="IPR037069">
    <property type="entry name" value="AcylCoA_DH/ox_N_sf"/>
</dbReference>
<evidence type="ECO:0000256" key="11">
    <source>
        <dbReference type="RuleBase" id="RU362125"/>
    </source>
</evidence>
<comment type="catalytic activity">
    <reaction evidence="10">
        <text>glutaryl-CoA + oxidized [electron-transfer flavoprotein] + 2 H(+) = (2E)-butenoyl-CoA + reduced [electron-transfer flavoprotein] + CO2</text>
        <dbReference type="Rhea" id="RHEA:13389"/>
        <dbReference type="Rhea" id="RHEA-COMP:10685"/>
        <dbReference type="Rhea" id="RHEA-COMP:10686"/>
        <dbReference type="ChEBI" id="CHEBI:15378"/>
        <dbReference type="ChEBI" id="CHEBI:16526"/>
        <dbReference type="ChEBI" id="CHEBI:57332"/>
        <dbReference type="ChEBI" id="CHEBI:57378"/>
        <dbReference type="ChEBI" id="CHEBI:57692"/>
        <dbReference type="ChEBI" id="CHEBI:58307"/>
        <dbReference type="EC" id="1.3.8.6"/>
    </reaction>
</comment>
<sequence>MGQTRAPFNWEDPFLLQDQLTEEERMVFDSANDFFQNELMPGILEANRNEHFDVNIMRQLGEMGFLGVTIDGYGCAGMSSVAYGLIGRAIERVDSGYRSAMSVQSSLVMHPIYAYGTEAQKEKYLPKLASGEFIGCFGLTEPNAGSDPAGMQTRAKKVAGGYSLSGTKMWITNSPVADVFVVWAKDDEGEIRGFILDKGMKGLSAPKIHGKFSLRASVTGEIVMDEVFVPEENAFPDIRGLKGPFGCLNKARYGISWGAMGAAEACWFAARQYTLDRKQFGKPLAANQLIQLKLANMQTEIALGLQASLRVGRLMDEDRAAPEMISLIKRNNCGKALDIARVARDMHGGNGIADEFHVIRHVMNLEAVNTYEGTHDVHALILGRAQTGLQAFA</sequence>
<dbReference type="InterPro" id="IPR006089">
    <property type="entry name" value="Acyl-CoA_DH_CS"/>
</dbReference>
<dbReference type="PROSITE" id="PS00073">
    <property type="entry name" value="ACYL_COA_DH_2"/>
    <property type="match status" value="1"/>
</dbReference>
<evidence type="ECO:0000256" key="2">
    <source>
        <dbReference type="ARBA" id="ARBA00009347"/>
    </source>
</evidence>
<keyword evidence="16" id="KW-1185">Reference proteome</keyword>
<dbReference type="RefSeq" id="WP_058356218.1">
    <property type="nucleotide sequence ID" value="NZ_CABKVG010000008.1"/>
</dbReference>
<dbReference type="SUPFAM" id="SSF47203">
    <property type="entry name" value="Acyl-CoA dehydrogenase C-terminal domain-like"/>
    <property type="match status" value="1"/>
</dbReference>
<dbReference type="InterPro" id="IPR013786">
    <property type="entry name" value="AcylCoA_DH/ox_N"/>
</dbReference>
<evidence type="ECO:0000256" key="3">
    <source>
        <dbReference type="ARBA" id="ARBA00022630"/>
    </source>
</evidence>
<comment type="cofactor">
    <cofactor evidence="1 11">
        <name>FAD</name>
        <dbReference type="ChEBI" id="CHEBI:57692"/>
    </cofactor>
</comment>
<dbReference type="Pfam" id="PF02771">
    <property type="entry name" value="Acyl-CoA_dh_N"/>
    <property type="match status" value="1"/>
</dbReference>
<evidence type="ECO:0000313" key="16">
    <source>
        <dbReference type="Proteomes" id="UP000832011"/>
    </source>
</evidence>